<evidence type="ECO:0000313" key="4">
    <source>
        <dbReference type="Proteomes" id="UP001085076"/>
    </source>
</evidence>
<sequence>MAKRARAEEFEPRNPYSKPEPVDVQPPGHESWNYAFVDYDSELEVTSPFMGTLWQSKVPISHRLHESPISYAAMESMQVVVDEVAFASTVVSGVGSSYIVHGEPLLGVIRICYNIALNSESPINLATLKAMLTQMINIVFKRMESDQVPISSSSGPGHTEPSSASSMQPNNREISMDEQEEKNITLGDALSMNREKGTSAASNEELQNLAGGTDIKVN</sequence>
<feature type="domain" description="Mon2/Sec7/BIG1-like dimerisation and cyclophilin-binding" evidence="2">
    <location>
        <begin position="74"/>
        <end position="146"/>
    </location>
</feature>
<dbReference type="EMBL" id="JAGGNH010000003">
    <property type="protein sequence ID" value="KAJ0978283.1"/>
    <property type="molecule type" value="Genomic_DNA"/>
</dbReference>
<dbReference type="OrthoDB" id="430364at2759"/>
<comment type="caution">
    <text evidence="3">The sequence shown here is derived from an EMBL/GenBank/DDBJ whole genome shotgun (WGS) entry which is preliminary data.</text>
</comment>
<protein>
    <recommendedName>
        <fullName evidence="2">Mon2/Sec7/BIG1-like dimerisation and cyclophilin-binding domain-containing protein</fullName>
    </recommendedName>
</protein>
<gene>
    <name evidence="3" type="ORF">J5N97_013757</name>
</gene>
<dbReference type="Pfam" id="PF16213">
    <property type="entry name" value="DCB"/>
    <property type="match status" value="1"/>
</dbReference>
<feature type="compositionally biased region" description="Basic and acidic residues" evidence="1">
    <location>
        <begin position="1"/>
        <end position="12"/>
    </location>
</feature>
<organism evidence="3 4">
    <name type="scientific">Dioscorea zingiberensis</name>
    <dbReference type="NCBI Taxonomy" id="325984"/>
    <lineage>
        <taxon>Eukaryota</taxon>
        <taxon>Viridiplantae</taxon>
        <taxon>Streptophyta</taxon>
        <taxon>Embryophyta</taxon>
        <taxon>Tracheophyta</taxon>
        <taxon>Spermatophyta</taxon>
        <taxon>Magnoliopsida</taxon>
        <taxon>Liliopsida</taxon>
        <taxon>Dioscoreales</taxon>
        <taxon>Dioscoreaceae</taxon>
        <taxon>Dioscorea</taxon>
    </lineage>
</organism>
<evidence type="ECO:0000256" key="1">
    <source>
        <dbReference type="SAM" id="MobiDB-lite"/>
    </source>
</evidence>
<feature type="region of interest" description="Disordered" evidence="1">
    <location>
        <begin position="1"/>
        <end position="27"/>
    </location>
</feature>
<reference evidence="3" key="2">
    <citation type="journal article" date="2022" name="Hortic Res">
        <title>The genome of Dioscorea zingiberensis sheds light on the biosynthesis, origin and evolution of the medicinally important diosgenin saponins.</title>
        <authorList>
            <person name="Li Y."/>
            <person name="Tan C."/>
            <person name="Li Z."/>
            <person name="Guo J."/>
            <person name="Li S."/>
            <person name="Chen X."/>
            <person name="Wang C."/>
            <person name="Dai X."/>
            <person name="Yang H."/>
            <person name="Song W."/>
            <person name="Hou L."/>
            <person name="Xu J."/>
            <person name="Tong Z."/>
            <person name="Xu A."/>
            <person name="Yuan X."/>
            <person name="Wang W."/>
            <person name="Yang Q."/>
            <person name="Chen L."/>
            <person name="Sun Z."/>
            <person name="Wang K."/>
            <person name="Pan B."/>
            <person name="Chen J."/>
            <person name="Bao Y."/>
            <person name="Liu F."/>
            <person name="Qi X."/>
            <person name="Gang D.R."/>
            <person name="Wen J."/>
            <person name="Li J."/>
        </authorList>
    </citation>
    <scope>NUCLEOTIDE SEQUENCE</scope>
    <source>
        <strain evidence="3">Dzin_1.0</strain>
    </source>
</reference>
<dbReference type="AlphaFoldDB" id="A0A9D5CRT9"/>
<evidence type="ECO:0000259" key="2">
    <source>
        <dbReference type="Pfam" id="PF16213"/>
    </source>
</evidence>
<evidence type="ECO:0000313" key="3">
    <source>
        <dbReference type="EMBL" id="KAJ0978283.1"/>
    </source>
</evidence>
<dbReference type="InterPro" id="IPR032629">
    <property type="entry name" value="DCB_dom"/>
</dbReference>
<accession>A0A9D5CRT9</accession>
<name>A0A9D5CRT9_9LILI</name>
<proteinExistence type="predicted"/>
<dbReference type="Proteomes" id="UP001085076">
    <property type="component" value="Miscellaneous, Linkage group lg03"/>
</dbReference>
<feature type="region of interest" description="Disordered" evidence="1">
    <location>
        <begin position="147"/>
        <end position="218"/>
    </location>
</feature>
<keyword evidence="4" id="KW-1185">Reference proteome</keyword>
<feature type="compositionally biased region" description="Polar residues" evidence="1">
    <location>
        <begin position="148"/>
        <end position="173"/>
    </location>
</feature>
<reference evidence="3" key="1">
    <citation type="submission" date="2021-03" db="EMBL/GenBank/DDBJ databases">
        <authorList>
            <person name="Li Z."/>
            <person name="Yang C."/>
        </authorList>
    </citation>
    <scope>NUCLEOTIDE SEQUENCE</scope>
    <source>
        <strain evidence="3">Dzin_1.0</strain>
        <tissue evidence="3">Leaf</tissue>
    </source>
</reference>